<dbReference type="PROSITE" id="PS51257">
    <property type="entry name" value="PROKAR_LIPOPROTEIN"/>
    <property type="match status" value="1"/>
</dbReference>
<keyword evidence="3" id="KW-1185">Reference proteome</keyword>
<dbReference type="EMBL" id="JAEKJA010000005">
    <property type="protein sequence ID" value="MBJ3775384.1"/>
    <property type="molecule type" value="Genomic_DNA"/>
</dbReference>
<reference evidence="2" key="1">
    <citation type="submission" date="2020-12" db="EMBL/GenBank/DDBJ databases">
        <title>Bacterial taxonomy.</title>
        <authorList>
            <person name="Pan X."/>
        </authorList>
    </citation>
    <scope>NUCLEOTIDE SEQUENCE</scope>
    <source>
        <strain evidence="2">B2012</strain>
    </source>
</reference>
<dbReference type="RefSeq" id="WP_198881287.1">
    <property type="nucleotide sequence ID" value="NZ_JAEKJA010000005.1"/>
</dbReference>
<accession>A0A934IEY6</accession>
<evidence type="ECO:0008006" key="4">
    <source>
        <dbReference type="Google" id="ProtNLM"/>
    </source>
</evidence>
<dbReference type="AlphaFoldDB" id="A0A934IEY6"/>
<proteinExistence type="predicted"/>
<keyword evidence="1" id="KW-0732">Signal</keyword>
<sequence>MRLSIALAASLLALGFTVAPAAATSGFGCYAINLPQKRALDVRAKPRGKAEIVGSYKADNQPVIAFSGKSLSRGEGSSPELVDVWKAEFQDCMPKKRPVGARFCPVTVYDGDKKVSGWITRRLVDYAECP</sequence>
<protein>
    <recommendedName>
        <fullName evidence="4">Secreted protein</fullName>
    </recommendedName>
</protein>
<name>A0A934IEY6_9HYPH</name>
<dbReference type="Proteomes" id="UP000609531">
    <property type="component" value="Unassembled WGS sequence"/>
</dbReference>
<comment type="caution">
    <text evidence="2">The sequence shown here is derived from an EMBL/GenBank/DDBJ whole genome shotgun (WGS) entry which is preliminary data.</text>
</comment>
<feature type="signal peptide" evidence="1">
    <location>
        <begin position="1"/>
        <end position="21"/>
    </location>
</feature>
<gene>
    <name evidence="2" type="ORF">JCR33_06780</name>
</gene>
<evidence type="ECO:0000313" key="3">
    <source>
        <dbReference type="Proteomes" id="UP000609531"/>
    </source>
</evidence>
<evidence type="ECO:0000313" key="2">
    <source>
        <dbReference type="EMBL" id="MBJ3775384.1"/>
    </source>
</evidence>
<organism evidence="2 3">
    <name type="scientific">Acuticoccus mangrovi</name>
    <dbReference type="NCBI Taxonomy" id="2796142"/>
    <lineage>
        <taxon>Bacteria</taxon>
        <taxon>Pseudomonadati</taxon>
        <taxon>Pseudomonadota</taxon>
        <taxon>Alphaproteobacteria</taxon>
        <taxon>Hyphomicrobiales</taxon>
        <taxon>Amorphaceae</taxon>
        <taxon>Acuticoccus</taxon>
    </lineage>
</organism>
<feature type="chain" id="PRO_5036828615" description="Secreted protein" evidence="1">
    <location>
        <begin position="22"/>
        <end position="130"/>
    </location>
</feature>
<evidence type="ECO:0000256" key="1">
    <source>
        <dbReference type="SAM" id="SignalP"/>
    </source>
</evidence>